<keyword evidence="2" id="KW-1185">Reference proteome</keyword>
<organism evidence="1 2">
    <name type="scientific">Longimonas halophila</name>
    <dbReference type="NCBI Taxonomy" id="1469170"/>
    <lineage>
        <taxon>Bacteria</taxon>
        <taxon>Pseudomonadati</taxon>
        <taxon>Rhodothermota</taxon>
        <taxon>Rhodothermia</taxon>
        <taxon>Rhodothermales</taxon>
        <taxon>Salisaetaceae</taxon>
        <taxon>Longimonas</taxon>
    </lineage>
</organism>
<dbReference type="RefSeq" id="WP_098062072.1">
    <property type="nucleotide sequence ID" value="NZ_PDEP01000006.1"/>
</dbReference>
<evidence type="ECO:0008006" key="3">
    <source>
        <dbReference type="Google" id="ProtNLM"/>
    </source>
</evidence>
<dbReference type="EMBL" id="PDEP01000006">
    <property type="protein sequence ID" value="PEN07043.1"/>
    <property type="molecule type" value="Genomic_DNA"/>
</dbReference>
<protein>
    <recommendedName>
        <fullName evidence="3">CYTH domain-containing protein</fullName>
    </recommendedName>
</protein>
<name>A0A2H3NXS7_9BACT</name>
<sequence>MDRTLELRWFIDAAPPDAAQDWFDTLGNASTKERNDMYLLTESPACNVKWRSGKIQTKRRTRPPARAHTPTGFGGWQECWHKWSFGTGDAPPERDDNLWVPVHKTRQQIERDLPNDIVVKIELTRVEACGEAGWSVCIEAESESPTQPLQDALGHAKYMWMAQVPDLPFSHDTSMGYSRWLHDVAGHPLPPVAPSPADAVSS</sequence>
<dbReference type="AlphaFoldDB" id="A0A2H3NXS7"/>
<evidence type="ECO:0000313" key="2">
    <source>
        <dbReference type="Proteomes" id="UP000221024"/>
    </source>
</evidence>
<reference evidence="1 2" key="1">
    <citation type="submission" date="2017-10" db="EMBL/GenBank/DDBJ databases">
        <title>Draft genome of Longimonas halophila.</title>
        <authorList>
            <person name="Goh K.M."/>
            <person name="Shamsir M.S."/>
            <person name="Lim S.W."/>
        </authorList>
    </citation>
    <scope>NUCLEOTIDE SEQUENCE [LARGE SCALE GENOMIC DNA]</scope>
    <source>
        <strain evidence="1 2">KCTC 42399</strain>
    </source>
</reference>
<accession>A0A2H3NXS7</accession>
<proteinExistence type="predicted"/>
<dbReference type="OrthoDB" id="979802at2"/>
<dbReference type="Proteomes" id="UP000221024">
    <property type="component" value="Unassembled WGS sequence"/>
</dbReference>
<evidence type="ECO:0000313" key="1">
    <source>
        <dbReference type="EMBL" id="PEN07043.1"/>
    </source>
</evidence>
<gene>
    <name evidence="1" type="ORF">CRI93_07850</name>
</gene>
<comment type="caution">
    <text evidence="1">The sequence shown here is derived from an EMBL/GenBank/DDBJ whole genome shotgun (WGS) entry which is preliminary data.</text>
</comment>